<dbReference type="EMBL" id="JAEDXU010000004">
    <property type="protein sequence ID" value="MBP1046488.1"/>
    <property type="molecule type" value="Genomic_DNA"/>
</dbReference>
<dbReference type="Proteomes" id="UP000673375">
    <property type="component" value="Unassembled WGS sequence"/>
</dbReference>
<keyword evidence="1" id="KW-0732">Signal</keyword>
<evidence type="ECO:0008006" key="4">
    <source>
        <dbReference type="Google" id="ProtNLM"/>
    </source>
</evidence>
<feature type="chain" id="PRO_5046149766" description="Leucine-rich repeat domain-containing protein" evidence="1">
    <location>
        <begin position="20"/>
        <end position="274"/>
    </location>
</feature>
<sequence>MKKSVKVSLSFLAVSTAIVASFVLGQRTTADEKKVYIPDESIRASVIGQAGWNPETGEEEVIENELPTVSQMERVESLQFGGVRSLEGIQYAKNVRYLSYSLPANDVVDFRPLAEMENLETLSIHASSEEGDKVLDISAFSELKNLKRLDLGYYVQVLDFSPLSELENLEKILVTGTGGVELPTMYVSRASRELIMSHPVTYSTQLDGEQSVQAYGLDSSGEYGDTVEVHLDGNRVTASNLDESIARIEFSFNVFSTDGMSGAQTNCSVPIIWY</sequence>
<dbReference type="InterPro" id="IPR032675">
    <property type="entry name" value="LRR_dom_sf"/>
</dbReference>
<dbReference type="RefSeq" id="WP_209557306.1">
    <property type="nucleotide sequence ID" value="NZ_JAEDXU010000004.1"/>
</dbReference>
<organism evidence="2 3">
    <name type="scientific">Enterococcus larvae</name>
    <dbReference type="NCBI Taxonomy" id="2794352"/>
    <lineage>
        <taxon>Bacteria</taxon>
        <taxon>Bacillati</taxon>
        <taxon>Bacillota</taxon>
        <taxon>Bacilli</taxon>
        <taxon>Lactobacillales</taxon>
        <taxon>Enterococcaceae</taxon>
        <taxon>Enterococcus</taxon>
    </lineage>
</organism>
<accession>A0ABS4CIN0</accession>
<evidence type="ECO:0000256" key="1">
    <source>
        <dbReference type="SAM" id="SignalP"/>
    </source>
</evidence>
<proteinExistence type="predicted"/>
<dbReference type="Gene3D" id="3.80.10.10">
    <property type="entry name" value="Ribonuclease Inhibitor"/>
    <property type="match status" value="1"/>
</dbReference>
<comment type="caution">
    <text evidence="2">The sequence shown here is derived from an EMBL/GenBank/DDBJ whole genome shotgun (WGS) entry which is preliminary data.</text>
</comment>
<name>A0ABS4CIN0_9ENTE</name>
<evidence type="ECO:0000313" key="3">
    <source>
        <dbReference type="Proteomes" id="UP000673375"/>
    </source>
</evidence>
<gene>
    <name evidence="2" type="ORF">I6N96_09340</name>
</gene>
<keyword evidence="3" id="KW-1185">Reference proteome</keyword>
<dbReference type="SUPFAM" id="SSF52058">
    <property type="entry name" value="L domain-like"/>
    <property type="match status" value="1"/>
</dbReference>
<reference evidence="2 3" key="1">
    <citation type="submission" date="2020-12" db="EMBL/GenBank/DDBJ databases">
        <title>Vagococcus allomyrinae sp. nov. and Enterococcus lavae sp. nov., isolated from the larvae of Allomyrina dichotoma.</title>
        <authorList>
            <person name="Lee S.D."/>
        </authorList>
    </citation>
    <scope>NUCLEOTIDE SEQUENCE [LARGE SCALE GENOMIC DNA]</scope>
    <source>
        <strain evidence="2 3">BWM-S5</strain>
    </source>
</reference>
<protein>
    <recommendedName>
        <fullName evidence="4">Leucine-rich repeat domain-containing protein</fullName>
    </recommendedName>
</protein>
<feature type="signal peptide" evidence="1">
    <location>
        <begin position="1"/>
        <end position="19"/>
    </location>
</feature>
<evidence type="ECO:0000313" key="2">
    <source>
        <dbReference type="EMBL" id="MBP1046488.1"/>
    </source>
</evidence>